<keyword evidence="2 4" id="KW-1133">Transmembrane helix</keyword>
<feature type="transmembrane region" description="Helical" evidence="4">
    <location>
        <begin position="312"/>
        <end position="335"/>
    </location>
</feature>
<dbReference type="Pfam" id="PF07690">
    <property type="entry name" value="MFS_1"/>
    <property type="match status" value="1"/>
</dbReference>
<feature type="transmembrane region" description="Helical" evidence="4">
    <location>
        <begin position="83"/>
        <end position="104"/>
    </location>
</feature>
<feature type="transmembrane region" description="Helical" evidence="4">
    <location>
        <begin position="136"/>
        <end position="159"/>
    </location>
</feature>
<dbReference type="PANTHER" id="PTHR11360">
    <property type="entry name" value="MONOCARBOXYLATE TRANSPORTER"/>
    <property type="match status" value="1"/>
</dbReference>
<keyword evidence="1 4" id="KW-0812">Transmembrane</keyword>
<dbReference type="InterPro" id="IPR050327">
    <property type="entry name" value="Proton-linked_MCT"/>
</dbReference>
<accession>A0A318TAW7</accession>
<feature type="transmembrane region" description="Helical" evidence="4">
    <location>
        <begin position="171"/>
        <end position="190"/>
    </location>
</feature>
<comment type="caution">
    <text evidence="6">The sequence shown here is derived from an EMBL/GenBank/DDBJ whole genome shotgun (WGS) entry which is preliminary data.</text>
</comment>
<feature type="transmembrane region" description="Helical" evidence="4">
    <location>
        <begin position="202"/>
        <end position="223"/>
    </location>
</feature>
<feature type="transmembrane region" description="Helical" evidence="4">
    <location>
        <begin position="111"/>
        <end position="130"/>
    </location>
</feature>
<evidence type="ECO:0000256" key="4">
    <source>
        <dbReference type="SAM" id="Phobius"/>
    </source>
</evidence>
<evidence type="ECO:0000313" key="7">
    <source>
        <dbReference type="Proteomes" id="UP000248148"/>
    </source>
</evidence>
<gene>
    <name evidence="6" type="ORF">BJ122_13513</name>
</gene>
<keyword evidence="7" id="KW-1185">Reference proteome</keyword>
<dbReference type="SUPFAM" id="SSF103473">
    <property type="entry name" value="MFS general substrate transporter"/>
    <property type="match status" value="1"/>
</dbReference>
<keyword evidence="3 4" id="KW-0472">Membrane</keyword>
<dbReference type="InterPro" id="IPR020846">
    <property type="entry name" value="MFS_dom"/>
</dbReference>
<feature type="transmembrane region" description="Helical" evidence="4">
    <location>
        <begin position="280"/>
        <end position="300"/>
    </location>
</feature>
<dbReference type="Proteomes" id="UP000248148">
    <property type="component" value="Unassembled WGS sequence"/>
</dbReference>
<proteinExistence type="predicted"/>
<sequence length="436" mass="45561">MRRRGLGRLMRMSLDDAAPALEAGLVETPLNQAGQPAVFIPDSRPAWIRLGLALVIGSIGSVGMWSVVVVLPVVQAEFAASRGAISLAFTFAMLGFGLGGVAAGRLCDRHGIGLAIAAGIALLGLGYLGAGLAPNLATFVLLHLAIGAGSSATFGPLMAEASHWFERYRGLAVAVAASGNYLGGALWPPLLNWGTQQFGWRITHMMVALVCVLAMGAILLLLQRRLGRHHPLHHQGAPPPRIDLRLPVPTLTALLCMASVACCVAMAMPQVHIVAYCGDLGYGPARGAEMLSLMLGFGILSRIGSGMLADKIGGIPTLLLGSVAQGIALLLYLMFDGLGSLYLISALFGLFQGGIEPSYAIIVREAMPAQEAATRVGLVVLASVFGMSLGGWLSGLIFDATGSYAAAFLNGMAWNALNIAIMVLLWLRVRPRLVPA</sequence>
<feature type="transmembrane region" description="Helical" evidence="4">
    <location>
        <begin position="404"/>
        <end position="427"/>
    </location>
</feature>
<dbReference type="GO" id="GO:0022857">
    <property type="term" value="F:transmembrane transporter activity"/>
    <property type="evidence" value="ECO:0007669"/>
    <property type="project" value="InterPro"/>
</dbReference>
<feature type="transmembrane region" description="Helical" evidence="4">
    <location>
        <begin position="244"/>
        <end position="268"/>
    </location>
</feature>
<feature type="transmembrane region" description="Helical" evidence="4">
    <location>
        <begin position="50"/>
        <end position="71"/>
    </location>
</feature>
<feature type="domain" description="Major facilitator superfamily (MFS) profile" evidence="5">
    <location>
        <begin position="46"/>
        <end position="430"/>
    </location>
</feature>
<dbReference type="InterPro" id="IPR011701">
    <property type="entry name" value="MFS"/>
</dbReference>
<dbReference type="InterPro" id="IPR036259">
    <property type="entry name" value="MFS_trans_sf"/>
</dbReference>
<organism evidence="6 7">
    <name type="scientific">Rhodopseudomonas faecalis</name>
    <dbReference type="NCBI Taxonomy" id="99655"/>
    <lineage>
        <taxon>Bacteria</taxon>
        <taxon>Pseudomonadati</taxon>
        <taxon>Pseudomonadota</taxon>
        <taxon>Alphaproteobacteria</taxon>
        <taxon>Hyphomicrobiales</taxon>
        <taxon>Nitrobacteraceae</taxon>
        <taxon>Rhodopseudomonas</taxon>
    </lineage>
</organism>
<evidence type="ECO:0000256" key="3">
    <source>
        <dbReference type="ARBA" id="ARBA00023136"/>
    </source>
</evidence>
<dbReference type="PROSITE" id="PS50850">
    <property type="entry name" value="MFS"/>
    <property type="match status" value="1"/>
</dbReference>
<dbReference type="EMBL" id="QJTI01000035">
    <property type="protein sequence ID" value="PYE99930.1"/>
    <property type="molecule type" value="Genomic_DNA"/>
</dbReference>
<dbReference type="Gene3D" id="1.20.1250.20">
    <property type="entry name" value="MFS general substrate transporter like domains"/>
    <property type="match status" value="2"/>
</dbReference>
<protein>
    <submittedName>
        <fullName evidence="6">Sugar phosphate permease</fullName>
    </submittedName>
</protein>
<evidence type="ECO:0000256" key="2">
    <source>
        <dbReference type="ARBA" id="ARBA00022989"/>
    </source>
</evidence>
<dbReference type="AlphaFoldDB" id="A0A318TAW7"/>
<dbReference type="PANTHER" id="PTHR11360:SF290">
    <property type="entry name" value="MONOCARBOXYLATE MFS PERMEASE"/>
    <property type="match status" value="1"/>
</dbReference>
<evidence type="ECO:0000256" key="1">
    <source>
        <dbReference type="ARBA" id="ARBA00022692"/>
    </source>
</evidence>
<reference evidence="6 7" key="1">
    <citation type="submission" date="2018-06" db="EMBL/GenBank/DDBJ databases">
        <title>Genomic Encyclopedia of Archaeal and Bacterial Type Strains, Phase II (KMG-II): from individual species to whole genera.</title>
        <authorList>
            <person name="Goeker M."/>
        </authorList>
    </citation>
    <scope>NUCLEOTIDE SEQUENCE [LARGE SCALE GENOMIC DNA]</scope>
    <source>
        <strain evidence="6 7">JCM 11668</strain>
    </source>
</reference>
<feature type="transmembrane region" description="Helical" evidence="4">
    <location>
        <begin position="375"/>
        <end position="398"/>
    </location>
</feature>
<feature type="transmembrane region" description="Helical" evidence="4">
    <location>
        <begin position="341"/>
        <end position="363"/>
    </location>
</feature>
<name>A0A318TAW7_9BRAD</name>
<evidence type="ECO:0000259" key="5">
    <source>
        <dbReference type="PROSITE" id="PS50850"/>
    </source>
</evidence>
<evidence type="ECO:0000313" key="6">
    <source>
        <dbReference type="EMBL" id="PYE99930.1"/>
    </source>
</evidence>